<evidence type="ECO:0000256" key="5">
    <source>
        <dbReference type="ARBA" id="ARBA00033747"/>
    </source>
</evidence>
<feature type="domain" description="Trichohyalin-plectin-homology" evidence="8">
    <location>
        <begin position="148"/>
        <end position="486"/>
    </location>
</feature>
<dbReference type="STRING" id="1754192.A0A1Y1VSF6"/>
<gene>
    <name evidence="9" type="ORF">BCR32DRAFT_273359</name>
</gene>
<accession>A0A1Y1VSF6</accession>
<evidence type="ECO:0000256" key="6">
    <source>
        <dbReference type="ARBA" id="ARBA00033773"/>
    </source>
</evidence>
<feature type="coiled-coil region" evidence="7">
    <location>
        <begin position="381"/>
        <end position="470"/>
    </location>
</feature>
<keyword evidence="10" id="KW-1185">Reference proteome</keyword>
<dbReference type="AlphaFoldDB" id="A0A1Y1VSF6"/>
<keyword evidence="3" id="KW-0969">Cilium</keyword>
<reference evidence="9 10" key="1">
    <citation type="submission" date="2016-08" db="EMBL/GenBank/DDBJ databases">
        <title>A Parts List for Fungal Cellulosomes Revealed by Comparative Genomics.</title>
        <authorList>
            <consortium name="DOE Joint Genome Institute"/>
            <person name="Haitjema C.H."/>
            <person name="Gilmore S.P."/>
            <person name="Henske J.K."/>
            <person name="Solomon K.V."/>
            <person name="De Groot R."/>
            <person name="Kuo A."/>
            <person name="Mondo S.J."/>
            <person name="Salamov A.A."/>
            <person name="Labutti K."/>
            <person name="Zhao Z."/>
            <person name="Chiniquy J."/>
            <person name="Barry K."/>
            <person name="Brewer H.M."/>
            <person name="Purvine S.O."/>
            <person name="Wright A.T."/>
            <person name="Boxma B."/>
            <person name="Van Alen T."/>
            <person name="Hackstein J.H."/>
            <person name="Baker S.E."/>
            <person name="Grigoriev I.V."/>
            <person name="O'Malley M.A."/>
        </authorList>
    </citation>
    <scope>NUCLEOTIDE SEQUENCE [LARGE SCALE GENOMIC DNA]</scope>
    <source>
        <strain evidence="9 10">S4</strain>
    </source>
</reference>
<comment type="caution">
    <text evidence="9">The sequence shown here is derived from an EMBL/GenBank/DDBJ whole genome shotgun (WGS) entry which is preliminary data.</text>
</comment>
<sequence length="537" mass="66591">MRFESEILYPQKPTPQRRGYRQVDHIIIQRRKDEAEHEQMERQNNYYKIMDKKADFERATIDANRRYKLYKNYTQLKNIRREQFEERQKKLATLFEQDRIEWAKLIEESRETVFDRIQVMKDEIKVLREKREARKKKENDNALYNLWKNNCHEIRGFESKLREKETAVALEQQIKQREIARKAEMEYTKIWDALAENNRLKKIEYYNNEEQRKKNLGMYIGRCLEEQIEEINKRKQEEERLREVERQYDLERNKMIELEDKRNEMLRKQNAVATRREIEEFNKENIRRKAEEVQKELEMDLNIINELKKEMDNEKEEENKRKIKIKRDMDLFMEHINRQRQIEKERQKQIDDAYLQEYNKQNRLLYEKWKQEQIARDKLMKDVMKARQEQINEKLENNKREQEENRREMEKILENIKKYEEEKKLEEQKNMENKKQYSSDLLDQINYKRMNNEKLQKQEEEDYQRNLKQKQEYDDLLEKTKLLEQFKTKLKIAQIQKVDNSHFKQLPNPALYSTYTQDKLHDALLMREAAESSNKSE</sequence>
<evidence type="ECO:0000313" key="9">
    <source>
        <dbReference type="EMBL" id="ORX63694.1"/>
    </source>
</evidence>
<evidence type="ECO:0000256" key="2">
    <source>
        <dbReference type="ARBA" id="ARBA00023054"/>
    </source>
</evidence>
<dbReference type="PANTHER" id="PTHR31183:SF1">
    <property type="entry name" value="CILIA- AND FLAGELLA-ASSOCIATED PROTEIN 53"/>
    <property type="match status" value="1"/>
</dbReference>
<reference evidence="9 10" key="2">
    <citation type="submission" date="2016-08" db="EMBL/GenBank/DDBJ databases">
        <title>Pervasive Adenine N6-methylation of Active Genes in Fungi.</title>
        <authorList>
            <consortium name="DOE Joint Genome Institute"/>
            <person name="Mondo S.J."/>
            <person name="Dannebaum R.O."/>
            <person name="Kuo R.C."/>
            <person name="Labutti K."/>
            <person name="Haridas S."/>
            <person name="Kuo A."/>
            <person name="Salamov A."/>
            <person name="Ahrendt S.R."/>
            <person name="Lipzen A."/>
            <person name="Sullivan W."/>
            <person name="Andreopoulos W.B."/>
            <person name="Clum A."/>
            <person name="Lindquist E."/>
            <person name="Daum C."/>
            <person name="Ramamoorthy G.K."/>
            <person name="Gryganskyi A."/>
            <person name="Culley D."/>
            <person name="Magnuson J.K."/>
            <person name="James T.Y."/>
            <person name="O'Malley M.A."/>
            <person name="Stajich J.E."/>
            <person name="Spatafora J.W."/>
            <person name="Visel A."/>
            <person name="Grigoriev I.V."/>
        </authorList>
    </citation>
    <scope>NUCLEOTIDE SEQUENCE [LARGE SCALE GENOMIC DNA]</scope>
    <source>
        <strain evidence="9 10">S4</strain>
    </source>
</reference>
<dbReference type="PANTHER" id="PTHR31183">
    <property type="entry name" value="TRICHOPLEIN KERATIN FILAMENT-BINDING PROTEIN FAMILY MEMBER"/>
    <property type="match status" value="1"/>
</dbReference>
<dbReference type="Pfam" id="PF13868">
    <property type="entry name" value="TPH"/>
    <property type="match status" value="1"/>
</dbReference>
<keyword evidence="4" id="KW-0966">Cell projection</keyword>
<dbReference type="InterPro" id="IPR043596">
    <property type="entry name" value="CFAP53/TCHP"/>
</dbReference>
<evidence type="ECO:0000256" key="4">
    <source>
        <dbReference type="ARBA" id="ARBA00023273"/>
    </source>
</evidence>
<evidence type="ECO:0000259" key="8">
    <source>
        <dbReference type="Pfam" id="PF13868"/>
    </source>
</evidence>
<name>A0A1Y1VSF6_9FUNG</name>
<dbReference type="EMBL" id="MCFG01000597">
    <property type="protein sequence ID" value="ORX63694.1"/>
    <property type="molecule type" value="Genomic_DNA"/>
</dbReference>
<proteinExistence type="inferred from homology"/>
<evidence type="ECO:0000256" key="7">
    <source>
        <dbReference type="SAM" id="Coils"/>
    </source>
</evidence>
<dbReference type="GO" id="GO:0005929">
    <property type="term" value="C:cilium"/>
    <property type="evidence" value="ECO:0007669"/>
    <property type="project" value="UniProtKB-SubCell"/>
</dbReference>
<protein>
    <recommendedName>
        <fullName evidence="6">Cilia- and flagella-associated protein 53</fullName>
    </recommendedName>
</protein>
<dbReference type="Proteomes" id="UP000193944">
    <property type="component" value="Unassembled WGS sequence"/>
</dbReference>
<evidence type="ECO:0000256" key="3">
    <source>
        <dbReference type="ARBA" id="ARBA00023069"/>
    </source>
</evidence>
<comment type="similarity">
    <text evidence="5">Belongs to the CFAP53 family.</text>
</comment>
<feature type="coiled-coil region" evidence="7">
    <location>
        <begin position="221"/>
        <end position="328"/>
    </location>
</feature>
<organism evidence="9 10">
    <name type="scientific">Anaeromyces robustus</name>
    <dbReference type="NCBI Taxonomy" id="1754192"/>
    <lineage>
        <taxon>Eukaryota</taxon>
        <taxon>Fungi</taxon>
        <taxon>Fungi incertae sedis</taxon>
        <taxon>Chytridiomycota</taxon>
        <taxon>Chytridiomycota incertae sedis</taxon>
        <taxon>Neocallimastigomycetes</taxon>
        <taxon>Neocallimastigales</taxon>
        <taxon>Neocallimastigaceae</taxon>
        <taxon>Anaeromyces</taxon>
    </lineage>
</organism>
<dbReference type="InterPro" id="IPR043597">
    <property type="entry name" value="TPH_dom"/>
</dbReference>
<keyword evidence="2 7" id="KW-0175">Coiled coil</keyword>
<evidence type="ECO:0000313" key="10">
    <source>
        <dbReference type="Proteomes" id="UP000193944"/>
    </source>
</evidence>
<comment type="subcellular location">
    <subcellularLocation>
        <location evidence="1">Cell projection</location>
        <location evidence="1">Cilium</location>
    </subcellularLocation>
</comment>
<evidence type="ECO:0000256" key="1">
    <source>
        <dbReference type="ARBA" id="ARBA00004138"/>
    </source>
</evidence>
<dbReference type="OrthoDB" id="75950at2759"/>